<dbReference type="Gene3D" id="3.40.50.1380">
    <property type="entry name" value="Methylglyoxal synthase-like domain"/>
    <property type="match status" value="1"/>
</dbReference>
<dbReference type="InterPro" id="IPR058047">
    <property type="entry name" value="CPSase_preATP-grasp"/>
</dbReference>
<dbReference type="PROSITE" id="PS00866">
    <property type="entry name" value="CPSASE_1"/>
    <property type="match status" value="1"/>
</dbReference>
<dbReference type="FunFam" id="3.30.470.20:FF:000051">
    <property type="entry name" value="Carbamoyl phosphate synthetase II"/>
    <property type="match status" value="1"/>
</dbReference>
<reference evidence="18 19" key="1">
    <citation type="journal article" date="2016" name="Nat. Commun.">
        <title>Thousands of microbial genomes shed light on interconnected biogeochemical processes in an aquifer system.</title>
        <authorList>
            <person name="Anantharaman K."/>
            <person name="Brown C.T."/>
            <person name="Hug L.A."/>
            <person name="Sharon I."/>
            <person name="Castelle C.J."/>
            <person name="Probst A.J."/>
            <person name="Thomas B.C."/>
            <person name="Singh A."/>
            <person name="Wilkins M.J."/>
            <person name="Karaoz U."/>
            <person name="Brodie E.L."/>
            <person name="Williams K.H."/>
            <person name="Hubbard S.S."/>
            <person name="Banfield J.F."/>
        </authorList>
    </citation>
    <scope>NUCLEOTIDE SEQUENCE [LARGE SCALE GENOMIC DNA]</scope>
</reference>
<dbReference type="Pfam" id="PF02787">
    <property type="entry name" value="CPSase_L_D3"/>
    <property type="match status" value="1"/>
</dbReference>
<dbReference type="Gene3D" id="1.10.1030.10">
    <property type="entry name" value="Carbamoyl-phosphate synthetase, large subunit oligomerisation domain"/>
    <property type="match status" value="1"/>
</dbReference>
<keyword evidence="11" id="KW-0460">Magnesium</keyword>
<dbReference type="STRING" id="1797737.A2196_05360"/>
<comment type="cofactor">
    <cofactor evidence="1">
        <name>Mn(2+)</name>
        <dbReference type="ChEBI" id="CHEBI:29035"/>
    </cofactor>
</comment>
<dbReference type="SUPFAM" id="SSF52440">
    <property type="entry name" value="PreATP-grasp domain"/>
    <property type="match status" value="2"/>
</dbReference>
<keyword evidence="5" id="KW-0436">Ligase</keyword>
<dbReference type="InterPro" id="IPR036914">
    <property type="entry name" value="MGS-like_dom_sf"/>
</dbReference>
<evidence type="ECO:0000256" key="9">
    <source>
        <dbReference type="ARBA" id="ARBA00022741"/>
    </source>
</evidence>
<dbReference type="GO" id="GO:0004088">
    <property type="term" value="F:carbamoyl-phosphate synthase (glutamine-hydrolyzing) activity"/>
    <property type="evidence" value="ECO:0007669"/>
    <property type="project" value="TreeGrafter"/>
</dbReference>
<dbReference type="SUPFAM" id="SSF56059">
    <property type="entry name" value="Glutathione synthetase ATP-binding domain-like"/>
    <property type="match status" value="3"/>
</dbReference>
<dbReference type="SMART" id="SM01096">
    <property type="entry name" value="CPSase_L_D3"/>
    <property type="match status" value="1"/>
</dbReference>
<accession>A0A1F5HGJ0</accession>
<dbReference type="GO" id="GO:0006221">
    <property type="term" value="P:pyrimidine nucleotide biosynthetic process"/>
    <property type="evidence" value="ECO:0007669"/>
    <property type="project" value="UniProtKB-KW"/>
</dbReference>
<dbReference type="InterPro" id="IPR011607">
    <property type="entry name" value="MGS-like_dom"/>
</dbReference>
<evidence type="ECO:0000256" key="10">
    <source>
        <dbReference type="ARBA" id="ARBA00022840"/>
    </source>
</evidence>
<keyword evidence="6" id="KW-0028">Amino-acid biosynthesis</keyword>
<evidence type="ECO:0000256" key="6">
    <source>
        <dbReference type="ARBA" id="ARBA00022605"/>
    </source>
</evidence>
<dbReference type="Pfam" id="PF25596">
    <property type="entry name" value="CPSase_L_D1"/>
    <property type="match status" value="2"/>
</dbReference>
<dbReference type="Gene3D" id="3.30.470.20">
    <property type="entry name" value="ATP-grasp fold, B domain"/>
    <property type="match status" value="3"/>
</dbReference>
<comment type="caution">
    <text evidence="18">The sequence shown here is derived from an EMBL/GenBank/DDBJ whole genome shotgun (WGS) entry which is preliminary data.</text>
</comment>
<dbReference type="AlphaFoldDB" id="A0A1F5HGJ0"/>
<dbReference type="PROSITE" id="PS00867">
    <property type="entry name" value="CPSASE_2"/>
    <property type="match status" value="2"/>
</dbReference>
<dbReference type="InterPro" id="IPR005480">
    <property type="entry name" value="CPSase_lsu_oligo"/>
</dbReference>
<feature type="domain" description="ATP-grasp" evidence="16">
    <location>
        <begin position="127"/>
        <end position="364"/>
    </location>
</feature>
<evidence type="ECO:0000313" key="19">
    <source>
        <dbReference type="Proteomes" id="UP000176751"/>
    </source>
</evidence>
<dbReference type="PROSITE" id="PS50975">
    <property type="entry name" value="ATP_GRASP"/>
    <property type="match status" value="2"/>
</dbReference>
<dbReference type="FunFam" id="3.30.1490.20:FF:000001">
    <property type="entry name" value="Carbamoyl-phosphate synthase large chain"/>
    <property type="match status" value="1"/>
</dbReference>
<dbReference type="EMBL" id="MFCA01000002">
    <property type="protein sequence ID" value="OGE03199.1"/>
    <property type="molecule type" value="Genomic_DNA"/>
</dbReference>
<sequence>MRKILLLGSGALKIGQAGEFDYSGSQAIKALKEEEIKVILINPNIATVQTSEGFADQVYFLPVETHFVKEIIKKERPEGIILSFGGQTALNCALELAKLRILEKYRVKVLGTQIDTIEKTEDRELFNETLRKIGLSIPKSVACKSLSQAEIAIGKIGYPVIARCGFSLGGQDSQVIFNNTQLKEAVIRALSKSPQVLIEEYLEGWKEVEYDVVRDKYDNCITVCNMENVDPMGIHTGESIVVAPSQTLNNFEYHKLREIAIKVIRHLKIVGECNIQFALNPRPTNSKSEILNSKQSQNPNDLNSKRFEHLNLENSDLFRNSDLEIRNYLDYRIIEVNARLSRSSALASKATGYPLAYIAAKLALGYSLTELKNTVTKKTIACFEPALDYLVVKIPRWDLGKFLKSETQIGPSMQSVGEVMAVGRKFEEAIQKAIRMLDIGLEGILDKRAPISKYQKPTPWRIFSVAKSLAAGEAVDKIYKATGIDPFFLEKIKNIVEFEKNIKACDTRDTLTTRDTLLLAKQLGFSDKRLAKLTNSAEEKIRKLRKKYGIYPKVKQIDTLAAEYPAQTNYLYLTYNGESDDINSKSKARNSKQYQISNNKNFKRFEHLNLENSDSFRNSKYESVFSENRKVEIRNSQNDRKVIVLGSGPYRIGSSVEFDWCSVTCTQTASKNNLSTIIVNCNPETVSTDYDMADRLYFEELSLETVLEIYEREKPFGIILSMGGQTPNNLATSLSKNGVNILGTKSTSIDQAEDRNKFSNLCDKLSIDQPVWAKLKNLKEALTFAEKIGYPVLIRPSYVLSGAAMNVAFSSEDLAIYLKLASRISKEYPVVISKYYEEAKEIEIDAVAQEGQILCSAISEHVENAGVHSGDSTMVLPAQKLYLKTVTQIENIAQEIAKNLKITGPFNIQFLAKNNHVMVIECNLRASRSFPFVSKVTGVNFIEVATNAILNINQIPNTKYQILDYVGVKAPQFSFSRIKGADPILRVEMTSTGEVGCFGDDIYEAFLKSLLATGVTLPKKSVFVSLAGDENKVDFLDSAQTLKKLGLKIFATDGTSKFLKSKGITSTKLYKIHEHKKPNVLDFLHNKKIDLVINIFDPYFKKEFDDDYLIRRSAIDFGIPLLTNMQTAELFVKAISLKKLSDLKTLPWSQYITP</sequence>
<evidence type="ECO:0000256" key="15">
    <source>
        <dbReference type="PROSITE-ProRule" id="PRU00409"/>
    </source>
</evidence>
<evidence type="ECO:0000256" key="14">
    <source>
        <dbReference type="ARBA" id="ARBA00047359"/>
    </source>
</evidence>
<dbReference type="SUPFAM" id="SSF48108">
    <property type="entry name" value="Carbamoyl phosphate synthetase, large subunit connection domain"/>
    <property type="match status" value="1"/>
</dbReference>
<dbReference type="InterPro" id="IPR005483">
    <property type="entry name" value="CPSase_dom"/>
</dbReference>
<dbReference type="Proteomes" id="UP000176751">
    <property type="component" value="Unassembled WGS sequence"/>
</dbReference>
<keyword evidence="12" id="KW-0665">Pyrimidine biosynthesis</keyword>
<evidence type="ECO:0000256" key="5">
    <source>
        <dbReference type="ARBA" id="ARBA00022598"/>
    </source>
</evidence>
<evidence type="ECO:0000256" key="8">
    <source>
        <dbReference type="ARBA" id="ARBA00022737"/>
    </source>
</evidence>
<dbReference type="InterPro" id="IPR005479">
    <property type="entry name" value="CPAse_ATP-bd"/>
</dbReference>
<dbReference type="PRINTS" id="PR00098">
    <property type="entry name" value="CPSASE"/>
</dbReference>
<evidence type="ECO:0000256" key="11">
    <source>
        <dbReference type="ARBA" id="ARBA00022842"/>
    </source>
</evidence>
<dbReference type="NCBIfam" id="NF003671">
    <property type="entry name" value="PRK05294.1"/>
    <property type="match status" value="1"/>
</dbReference>
<dbReference type="InterPro" id="IPR036897">
    <property type="entry name" value="CarbamoylP_synth_lsu_oligo_sf"/>
</dbReference>
<dbReference type="Pfam" id="PF02142">
    <property type="entry name" value="MGS"/>
    <property type="match status" value="1"/>
</dbReference>
<dbReference type="SUPFAM" id="SSF52335">
    <property type="entry name" value="Methylglyoxal synthase-like"/>
    <property type="match status" value="1"/>
</dbReference>
<keyword evidence="10 15" id="KW-0067">ATP-binding</keyword>
<keyword evidence="13" id="KW-0464">Manganese</keyword>
<evidence type="ECO:0000259" key="16">
    <source>
        <dbReference type="PROSITE" id="PS50975"/>
    </source>
</evidence>
<dbReference type="FunFam" id="1.10.1030.10:FF:000002">
    <property type="entry name" value="Carbamoyl-phosphate synthase large chain"/>
    <property type="match status" value="1"/>
</dbReference>
<protein>
    <submittedName>
        <fullName evidence="18">Carbamoyl phosphate synthase large subunit</fullName>
    </submittedName>
</protein>
<keyword evidence="9 15" id="KW-0547">Nucleotide-binding</keyword>
<comment type="similarity">
    <text evidence="3">Belongs to the CarB family.</text>
</comment>
<dbReference type="PANTHER" id="PTHR11405:SF53">
    <property type="entry name" value="CARBAMOYL-PHOSPHATE SYNTHASE [AMMONIA], MITOCHONDRIAL"/>
    <property type="match status" value="1"/>
</dbReference>
<evidence type="ECO:0000256" key="2">
    <source>
        <dbReference type="ARBA" id="ARBA00004730"/>
    </source>
</evidence>
<evidence type="ECO:0000256" key="4">
    <source>
        <dbReference type="ARBA" id="ARBA00022571"/>
    </source>
</evidence>
<dbReference type="Gene3D" id="3.30.1490.20">
    <property type="entry name" value="ATP-grasp fold, A domain"/>
    <property type="match status" value="1"/>
</dbReference>
<dbReference type="GO" id="GO:0046872">
    <property type="term" value="F:metal ion binding"/>
    <property type="evidence" value="ECO:0007669"/>
    <property type="project" value="UniProtKB-KW"/>
</dbReference>
<dbReference type="GO" id="GO:0006541">
    <property type="term" value="P:glutamine metabolic process"/>
    <property type="evidence" value="ECO:0007669"/>
    <property type="project" value="TreeGrafter"/>
</dbReference>
<evidence type="ECO:0000259" key="17">
    <source>
        <dbReference type="PROSITE" id="PS51855"/>
    </source>
</evidence>
<evidence type="ECO:0000256" key="1">
    <source>
        <dbReference type="ARBA" id="ARBA00001936"/>
    </source>
</evidence>
<evidence type="ECO:0000313" key="18">
    <source>
        <dbReference type="EMBL" id="OGE03199.1"/>
    </source>
</evidence>
<name>A0A1F5HGJ0_9BACT</name>
<dbReference type="PROSITE" id="PS51855">
    <property type="entry name" value="MGS"/>
    <property type="match status" value="1"/>
</dbReference>
<evidence type="ECO:0000256" key="3">
    <source>
        <dbReference type="ARBA" id="ARBA00009799"/>
    </source>
</evidence>
<dbReference type="SMART" id="SM00851">
    <property type="entry name" value="MGS"/>
    <property type="match status" value="1"/>
</dbReference>
<feature type="domain" description="MGS-like" evidence="17">
    <location>
        <begin position="1015"/>
        <end position="1154"/>
    </location>
</feature>
<dbReference type="Pfam" id="PF02786">
    <property type="entry name" value="CPSase_L_D2"/>
    <property type="match status" value="3"/>
</dbReference>
<proteinExistence type="inferred from homology"/>
<dbReference type="GO" id="GO:0005524">
    <property type="term" value="F:ATP binding"/>
    <property type="evidence" value="ECO:0007669"/>
    <property type="project" value="UniProtKB-UniRule"/>
</dbReference>
<comment type="pathway">
    <text evidence="2">Amino-acid biosynthesis; L-arginine biosynthesis.</text>
</comment>
<keyword evidence="7" id="KW-0479">Metal-binding</keyword>
<dbReference type="GO" id="GO:0006526">
    <property type="term" value="P:L-arginine biosynthetic process"/>
    <property type="evidence" value="ECO:0007669"/>
    <property type="project" value="UniProtKB-KW"/>
</dbReference>
<organism evidence="18 19">
    <name type="scientific">Candidatus Curtissbacteria bacterium RIFOXYA1_FULL_41_14</name>
    <dbReference type="NCBI Taxonomy" id="1797737"/>
    <lineage>
        <taxon>Bacteria</taxon>
        <taxon>Candidatus Curtissiibacteriota</taxon>
    </lineage>
</organism>
<dbReference type="FunFam" id="3.40.50.20:FF:000002">
    <property type="entry name" value="Carbamoyl-phosphate synthase large chain"/>
    <property type="match status" value="1"/>
</dbReference>
<evidence type="ECO:0000256" key="7">
    <source>
        <dbReference type="ARBA" id="ARBA00022723"/>
    </source>
</evidence>
<dbReference type="InterPro" id="IPR016185">
    <property type="entry name" value="PreATP-grasp_dom_sf"/>
</dbReference>
<dbReference type="InterPro" id="IPR011761">
    <property type="entry name" value="ATP-grasp"/>
</dbReference>
<dbReference type="GO" id="GO:0004087">
    <property type="term" value="F:carbamoyl-phosphate synthase (ammonia) activity"/>
    <property type="evidence" value="ECO:0007669"/>
    <property type="project" value="UniProtKB-EC"/>
</dbReference>
<comment type="catalytic activity">
    <reaction evidence="14">
        <text>hydrogencarbonate + NH4(+) + 2 ATP = carbamoyl phosphate + 2 ADP + phosphate + 2 H(+)</text>
        <dbReference type="Rhea" id="RHEA:18029"/>
        <dbReference type="ChEBI" id="CHEBI:15378"/>
        <dbReference type="ChEBI" id="CHEBI:17544"/>
        <dbReference type="ChEBI" id="CHEBI:28938"/>
        <dbReference type="ChEBI" id="CHEBI:30616"/>
        <dbReference type="ChEBI" id="CHEBI:43474"/>
        <dbReference type="ChEBI" id="CHEBI:58228"/>
        <dbReference type="ChEBI" id="CHEBI:456216"/>
        <dbReference type="EC" id="6.3.4.16"/>
    </reaction>
</comment>
<gene>
    <name evidence="18" type="ORF">A2196_05360</name>
</gene>
<dbReference type="Gene3D" id="3.40.50.20">
    <property type="match status" value="2"/>
</dbReference>
<evidence type="ECO:0000256" key="12">
    <source>
        <dbReference type="ARBA" id="ARBA00022975"/>
    </source>
</evidence>
<dbReference type="FunFam" id="3.40.50.20:FF:000001">
    <property type="entry name" value="Carbamoyl-phosphate synthase large chain"/>
    <property type="match status" value="1"/>
</dbReference>
<dbReference type="GO" id="GO:0005737">
    <property type="term" value="C:cytoplasm"/>
    <property type="evidence" value="ECO:0007669"/>
    <property type="project" value="TreeGrafter"/>
</dbReference>
<dbReference type="PANTHER" id="PTHR11405">
    <property type="entry name" value="CARBAMOYLTRANSFERASE FAMILY MEMBER"/>
    <property type="match status" value="1"/>
</dbReference>
<keyword evidence="8" id="KW-0677">Repeat</keyword>
<keyword evidence="4" id="KW-0055">Arginine biosynthesis</keyword>
<evidence type="ECO:0000256" key="13">
    <source>
        <dbReference type="ARBA" id="ARBA00023211"/>
    </source>
</evidence>
<dbReference type="InterPro" id="IPR013815">
    <property type="entry name" value="ATP_grasp_subdomain_1"/>
</dbReference>
<feature type="domain" description="ATP-grasp" evidence="16">
    <location>
        <begin position="759"/>
        <end position="950"/>
    </location>
</feature>